<evidence type="ECO:0000256" key="8">
    <source>
        <dbReference type="ARBA" id="ARBA00022691"/>
    </source>
</evidence>
<feature type="compositionally biased region" description="Basic and acidic residues" evidence="14">
    <location>
        <begin position="264"/>
        <end position="281"/>
    </location>
</feature>
<feature type="compositionally biased region" description="Polar residues" evidence="14">
    <location>
        <begin position="470"/>
        <end position="482"/>
    </location>
</feature>
<dbReference type="EMBL" id="BLXT01001839">
    <property type="protein sequence ID" value="GFN88164.1"/>
    <property type="molecule type" value="Genomic_DNA"/>
</dbReference>
<evidence type="ECO:0000256" key="10">
    <source>
        <dbReference type="ARBA" id="ARBA00023015"/>
    </source>
</evidence>
<organism evidence="15 16">
    <name type="scientific">Plakobranchus ocellatus</name>
    <dbReference type="NCBI Taxonomy" id="259542"/>
    <lineage>
        <taxon>Eukaryota</taxon>
        <taxon>Metazoa</taxon>
        <taxon>Spiralia</taxon>
        <taxon>Lophotrochozoa</taxon>
        <taxon>Mollusca</taxon>
        <taxon>Gastropoda</taxon>
        <taxon>Heterobranchia</taxon>
        <taxon>Euthyneura</taxon>
        <taxon>Panpulmonata</taxon>
        <taxon>Sacoglossa</taxon>
        <taxon>Placobranchoidea</taxon>
        <taxon>Plakobranchidae</taxon>
        <taxon>Plakobranchus</taxon>
    </lineage>
</organism>
<feature type="region of interest" description="Disordered" evidence="14">
    <location>
        <begin position="25"/>
        <end position="298"/>
    </location>
</feature>
<evidence type="ECO:0000256" key="2">
    <source>
        <dbReference type="ARBA" id="ARBA00006301"/>
    </source>
</evidence>
<name>A0AAV3Z0I5_9GAST</name>
<dbReference type="GO" id="GO:0046015">
    <property type="term" value="P:regulation of transcription by glucose"/>
    <property type="evidence" value="ECO:0007669"/>
    <property type="project" value="TreeGrafter"/>
</dbReference>
<feature type="compositionally biased region" description="Basic and acidic residues" evidence="14">
    <location>
        <begin position="81"/>
        <end position="92"/>
    </location>
</feature>
<gene>
    <name evidence="15" type="ORF">PoB_001467000</name>
</gene>
<dbReference type="SUPFAM" id="SSF53335">
    <property type="entry name" value="S-adenosyl-L-methionine-dependent methyltransferases"/>
    <property type="match status" value="1"/>
</dbReference>
<reference evidence="15 16" key="1">
    <citation type="journal article" date="2021" name="Elife">
        <title>Chloroplast acquisition without the gene transfer in kleptoplastic sea slugs, Plakobranchus ocellatus.</title>
        <authorList>
            <person name="Maeda T."/>
            <person name="Takahashi S."/>
            <person name="Yoshida T."/>
            <person name="Shimamura S."/>
            <person name="Takaki Y."/>
            <person name="Nagai Y."/>
            <person name="Toyoda A."/>
            <person name="Suzuki Y."/>
            <person name="Arimoto A."/>
            <person name="Ishii H."/>
            <person name="Satoh N."/>
            <person name="Nishiyama T."/>
            <person name="Hasebe M."/>
            <person name="Maruyama T."/>
            <person name="Minagawa J."/>
            <person name="Obokata J."/>
            <person name="Shigenobu S."/>
        </authorList>
    </citation>
    <scope>NUCLEOTIDE SEQUENCE [LARGE SCALE GENOMIC DNA]</scope>
</reference>
<keyword evidence="16" id="KW-1185">Reference proteome</keyword>
<feature type="region of interest" description="Disordered" evidence="14">
    <location>
        <begin position="437"/>
        <end position="522"/>
    </location>
</feature>
<protein>
    <recommendedName>
        <fullName evidence="3">Ribosomal RNA-processing protein 8</fullName>
    </recommendedName>
</protein>
<feature type="compositionally biased region" description="Polar residues" evidence="14">
    <location>
        <begin position="110"/>
        <end position="122"/>
    </location>
</feature>
<dbReference type="AlphaFoldDB" id="A0AAV3Z0I5"/>
<sequence length="748" mass="83654">MSEFDCDEGWDVSQEAESLNKSLFGLKSKKKRKQKASKDENEASVNVFSSKLLEDSDDETFTKKGIRKLKERRRKQKKRNDKSGEINSKEESSALSSSIEHKHEAKKDSTLSLNKSDASLQRNQKRLKIGDKKESGVKGAEKKKPNKRKRASSAEEADDLSITPKKKKIEVDKVAAVSNVQSELEATGKKTKRKRKKRSNSKKNKYAHLALNRKENGTSESGNHEKSDAMSSPGNAESNQQVRKLKTDEKQLFERKKVIQPPKDLSEKDKSGKKRTIDMHHSPSKSLKNAKLRTATADSSVLDYTDMKNISKVGLNNKHKPSSDTENEIADAVDFSTKKNRKRKKDSSAATEIKLLKVEKTFGKQNLTNMDSSHNKLKKKNKAVEENVKLQKGKKSSNVKTSSALGATNKICESVDPSKMLELQQKQKKLLRLLTIHGNGDKGSESTTSKTTKVQEKKRNKKNKLEMPCTTIQSQKPNSSIKNVKKKLENVSRIKQEESADTSKVPAVSKQQHDNSTSTSTSSIWGAKATAIGSQAQEKLNAARFRYLNEQLYTCQGSDALQLFKEDREAFNVYHTGFENQASKWPVNPVNVIIKQIKDKSSNLVVADFGCGDAKLAQALPQKVHSFDLVALNPRVKACDMSSVPLQNESVDIAVFCLSLMGTNLDDYIHEANRVLKTGGLLKIVEVVSRFRGLSSFLAAVCSHGFQLLNRRDLSQMFYLMDFKKVKTVKKAATVKGLSLKPCVYKKR</sequence>
<keyword evidence="7" id="KW-0808">Transferase</keyword>
<evidence type="ECO:0000256" key="14">
    <source>
        <dbReference type="SAM" id="MobiDB-lite"/>
    </source>
</evidence>
<dbReference type="GO" id="GO:0006364">
    <property type="term" value="P:rRNA processing"/>
    <property type="evidence" value="ECO:0007669"/>
    <property type="project" value="UniProtKB-KW"/>
</dbReference>
<keyword evidence="13" id="KW-0175">Coiled coil</keyword>
<feature type="compositionally biased region" description="Basic and acidic residues" evidence="14">
    <location>
        <begin position="245"/>
        <end position="257"/>
    </location>
</feature>
<evidence type="ECO:0000256" key="12">
    <source>
        <dbReference type="ARBA" id="ARBA00023242"/>
    </source>
</evidence>
<dbReference type="CDD" id="cd02440">
    <property type="entry name" value="AdoMet_MTases"/>
    <property type="match status" value="1"/>
</dbReference>
<keyword evidence="12" id="KW-0539">Nucleus</keyword>
<feature type="compositionally biased region" description="Basic and acidic residues" evidence="14">
    <location>
        <begin position="99"/>
        <end position="109"/>
    </location>
</feature>
<keyword evidence="6" id="KW-0489">Methyltransferase</keyword>
<dbReference type="GO" id="GO:0042149">
    <property type="term" value="P:cellular response to glucose starvation"/>
    <property type="evidence" value="ECO:0007669"/>
    <property type="project" value="TreeGrafter"/>
</dbReference>
<evidence type="ECO:0000256" key="1">
    <source>
        <dbReference type="ARBA" id="ARBA00004604"/>
    </source>
</evidence>
<keyword evidence="5" id="KW-0698">rRNA processing</keyword>
<dbReference type="InterPro" id="IPR007823">
    <property type="entry name" value="RRP8"/>
</dbReference>
<evidence type="ECO:0000256" key="7">
    <source>
        <dbReference type="ARBA" id="ARBA00022679"/>
    </source>
</evidence>
<dbReference type="Pfam" id="PF05148">
    <property type="entry name" value="Methyltransf_8"/>
    <property type="match status" value="1"/>
</dbReference>
<evidence type="ECO:0000256" key="11">
    <source>
        <dbReference type="ARBA" id="ARBA00023163"/>
    </source>
</evidence>
<feature type="compositionally biased region" description="Basic and acidic residues" evidence="14">
    <location>
        <begin position="486"/>
        <end position="498"/>
    </location>
</feature>
<feature type="compositionally biased region" description="Basic and acidic residues" evidence="14">
    <location>
        <begin position="212"/>
        <end position="228"/>
    </location>
</feature>
<evidence type="ECO:0000256" key="6">
    <source>
        <dbReference type="ARBA" id="ARBA00022603"/>
    </source>
</evidence>
<feature type="compositionally biased region" description="Polar residues" evidence="14">
    <location>
        <begin position="229"/>
        <end position="242"/>
    </location>
</feature>
<dbReference type="InterPro" id="IPR042036">
    <property type="entry name" value="RRP8_N"/>
</dbReference>
<evidence type="ECO:0000256" key="13">
    <source>
        <dbReference type="SAM" id="Coils"/>
    </source>
</evidence>
<keyword evidence="10" id="KW-0805">Transcription regulation</keyword>
<feature type="compositionally biased region" description="Basic residues" evidence="14">
    <location>
        <begin position="189"/>
        <end position="206"/>
    </location>
</feature>
<evidence type="ECO:0000256" key="5">
    <source>
        <dbReference type="ARBA" id="ARBA00022552"/>
    </source>
</evidence>
<evidence type="ECO:0000256" key="3">
    <source>
        <dbReference type="ARBA" id="ARBA00020203"/>
    </source>
</evidence>
<comment type="caution">
    <text evidence="15">The sequence shown here is derived from an EMBL/GenBank/DDBJ whole genome shotgun (WGS) entry which is preliminary data.</text>
</comment>
<dbReference type="PANTHER" id="PTHR12787:SF0">
    <property type="entry name" value="RIBOSOMAL RNA-PROCESSING PROTEIN 8"/>
    <property type="match status" value="1"/>
</dbReference>
<dbReference type="GO" id="GO:0033553">
    <property type="term" value="C:rDNA heterochromatin"/>
    <property type="evidence" value="ECO:0007669"/>
    <property type="project" value="TreeGrafter"/>
</dbReference>
<comment type="subcellular location">
    <subcellularLocation>
        <location evidence="1">Nucleus</location>
        <location evidence="1">Nucleolus</location>
    </subcellularLocation>
</comment>
<dbReference type="GO" id="GO:0000183">
    <property type="term" value="P:rDNA heterochromatin formation"/>
    <property type="evidence" value="ECO:0007669"/>
    <property type="project" value="TreeGrafter"/>
</dbReference>
<feature type="region of interest" description="Disordered" evidence="14">
    <location>
        <begin position="313"/>
        <end position="349"/>
    </location>
</feature>
<dbReference type="PANTHER" id="PTHR12787">
    <property type="entry name" value="RIBOSOMAL RNA-PROCESSING PROTEIN 8"/>
    <property type="match status" value="1"/>
</dbReference>
<accession>A0AAV3Z0I5</accession>
<dbReference type="Gene3D" id="1.10.10.2150">
    <property type="entry name" value="Ribosomal RNA-processing protein 8, N-terminal domain"/>
    <property type="match status" value="1"/>
</dbReference>
<keyword evidence="9" id="KW-0156">Chromatin regulator</keyword>
<evidence type="ECO:0000313" key="16">
    <source>
        <dbReference type="Proteomes" id="UP000735302"/>
    </source>
</evidence>
<feature type="compositionally biased region" description="Basic residues" evidence="14">
    <location>
        <begin position="64"/>
        <end position="80"/>
    </location>
</feature>
<feature type="coiled-coil region" evidence="13">
    <location>
        <begin position="367"/>
        <end position="394"/>
    </location>
</feature>
<keyword evidence="8" id="KW-0949">S-adenosyl-L-methionine</keyword>
<dbReference type="FunFam" id="1.10.10.2150:FF:000001">
    <property type="entry name" value="Ribosomal RNA-processing protein 8"/>
    <property type="match status" value="1"/>
</dbReference>
<dbReference type="Proteomes" id="UP000735302">
    <property type="component" value="Unassembled WGS sequence"/>
</dbReference>
<keyword evidence="4" id="KW-0678">Repressor</keyword>
<evidence type="ECO:0000256" key="4">
    <source>
        <dbReference type="ARBA" id="ARBA00022491"/>
    </source>
</evidence>
<dbReference type="Gene3D" id="3.40.50.150">
    <property type="entry name" value="Vaccinia Virus protein VP39"/>
    <property type="match status" value="1"/>
</dbReference>
<comment type="similarity">
    <text evidence="2">Belongs to the methyltransferase superfamily. RRP8 family.</text>
</comment>
<feature type="compositionally biased region" description="Basic and acidic residues" evidence="14">
    <location>
        <begin position="128"/>
        <end position="143"/>
    </location>
</feature>
<dbReference type="FunFam" id="3.40.50.150:FF:000068">
    <property type="entry name" value="Ribosomal RNA-processing protein 8"/>
    <property type="match status" value="1"/>
</dbReference>
<proteinExistence type="inferred from homology"/>
<evidence type="ECO:0000256" key="9">
    <source>
        <dbReference type="ARBA" id="ARBA00022853"/>
    </source>
</evidence>
<dbReference type="GO" id="GO:0005730">
    <property type="term" value="C:nucleolus"/>
    <property type="evidence" value="ECO:0007669"/>
    <property type="project" value="UniProtKB-SubCell"/>
</dbReference>
<dbReference type="InterPro" id="IPR029063">
    <property type="entry name" value="SAM-dependent_MTases_sf"/>
</dbReference>
<dbReference type="GO" id="GO:0032259">
    <property type="term" value="P:methylation"/>
    <property type="evidence" value="ECO:0007669"/>
    <property type="project" value="UniProtKB-KW"/>
</dbReference>
<dbReference type="GO" id="GO:0005677">
    <property type="term" value="C:chromatin silencing complex"/>
    <property type="evidence" value="ECO:0007669"/>
    <property type="project" value="TreeGrafter"/>
</dbReference>
<dbReference type="GO" id="GO:0008168">
    <property type="term" value="F:methyltransferase activity"/>
    <property type="evidence" value="ECO:0007669"/>
    <property type="project" value="UniProtKB-KW"/>
</dbReference>
<evidence type="ECO:0000313" key="15">
    <source>
        <dbReference type="EMBL" id="GFN88164.1"/>
    </source>
</evidence>
<keyword evidence="11" id="KW-0804">Transcription</keyword>